<evidence type="ECO:0000256" key="5">
    <source>
        <dbReference type="ARBA" id="ARBA00023242"/>
    </source>
</evidence>
<dbReference type="Ensembl" id="ENSRBIT00000060074.1">
    <property type="protein sequence ID" value="ENSRBIP00000036071.1"/>
    <property type="gene ID" value="ENSRBIG00000041615.1"/>
</dbReference>
<reference evidence="9 10" key="1">
    <citation type="submission" date="2016-06" db="EMBL/GenBank/DDBJ databases">
        <title>Genome of Rhinopithecus bieti.</title>
        <authorList>
            <person name="Wu"/>
            <person name="C.-I. and Zhang"/>
            <person name="Y."/>
        </authorList>
    </citation>
    <scope>NUCLEOTIDE SEQUENCE</scope>
</reference>
<feature type="domain" description="Metallo-beta-lactamase" evidence="6">
    <location>
        <begin position="38"/>
        <end position="223"/>
    </location>
</feature>
<evidence type="ECO:0000256" key="4">
    <source>
        <dbReference type="ARBA" id="ARBA00022801"/>
    </source>
</evidence>
<dbReference type="GO" id="GO:0006398">
    <property type="term" value="P:mRNA 3'-end processing by stem-loop binding and cleavage"/>
    <property type="evidence" value="ECO:0007669"/>
    <property type="project" value="TreeGrafter"/>
</dbReference>
<dbReference type="SUPFAM" id="SSF56281">
    <property type="entry name" value="Metallo-hydrolase/oxidoreductase"/>
    <property type="match status" value="1"/>
</dbReference>
<evidence type="ECO:0000259" key="7">
    <source>
        <dbReference type="SMART" id="SM01027"/>
    </source>
</evidence>
<evidence type="ECO:0000259" key="6">
    <source>
        <dbReference type="SMART" id="SM00849"/>
    </source>
</evidence>
<dbReference type="SMART" id="SM01027">
    <property type="entry name" value="Beta-Casp"/>
    <property type="match status" value="1"/>
</dbReference>
<dbReference type="GO" id="GO:0005847">
    <property type="term" value="C:mRNA cleavage and polyadenylation specificity factor complex"/>
    <property type="evidence" value="ECO:0007669"/>
    <property type="project" value="TreeGrafter"/>
</dbReference>
<dbReference type="AlphaFoldDB" id="A0A2K6MJW7"/>
<dbReference type="Pfam" id="PF07521">
    <property type="entry name" value="RMMBL"/>
    <property type="match status" value="1"/>
</dbReference>
<evidence type="ECO:0000313" key="9">
    <source>
        <dbReference type="Ensembl" id="ENSRBIP00000036071.1"/>
    </source>
</evidence>
<dbReference type="Proteomes" id="UP000233180">
    <property type="component" value="Unassembled WGS sequence"/>
</dbReference>
<feature type="domain" description="Pre-mRNA 3'-end-processing endonuclease polyadenylation factor C-term" evidence="8">
    <location>
        <begin position="448"/>
        <end position="655"/>
    </location>
</feature>
<dbReference type="InterPro" id="IPR021718">
    <property type="entry name" value="CPSF73-100_C"/>
</dbReference>
<dbReference type="PANTHER" id="PTHR11203">
    <property type="entry name" value="CLEAVAGE AND POLYADENYLATION SPECIFICITY FACTOR FAMILY MEMBER"/>
    <property type="match status" value="1"/>
</dbReference>
<dbReference type="InterPro" id="IPR001279">
    <property type="entry name" value="Metallo-B-lactamas"/>
</dbReference>
<dbReference type="Pfam" id="PF16661">
    <property type="entry name" value="Lactamase_B_6"/>
    <property type="match status" value="1"/>
</dbReference>
<dbReference type="InterPro" id="IPR050698">
    <property type="entry name" value="MBL"/>
</dbReference>
<dbReference type="GO" id="GO:0003723">
    <property type="term" value="F:RNA binding"/>
    <property type="evidence" value="ECO:0007669"/>
    <property type="project" value="TreeGrafter"/>
</dbReference>
<dbReference type="Pfam" id="PF10996">
    <property type="entry name" value="Beta-Casp"/>
    <property type="match status" value="1"/>
</dbReference>
<protein>
    <submittedName>
        <fullName evidence="9">Cleavage and polyadenylation specific factor 3</fullName>
    </submittedName>
</protein>
<dbReference type="GO" id="GO:0004534">
    <property type="term" value="F:5'-3' RNA exonuclease activity"/>
    <property type="evidence" value="ECO:0007669"/>
    <property type="project" value="TreeGrafter"/>
</dbReference>
<dbReference type="Gene3D" id="3.60.15.10">
    <property type="entry name" value="Ribonuclease Z/Hydroxyacylglutathione hydrolase-like"/>
    <property type="match status" value="1"/>
</dbReference>
<keyword evidence="4" id="KW-0378">Hydrolase</keyword>
<dbReference type="GO" id="GO:0004521">
    <property type="term" value="F:RNA endonuclease activity"/>
    <property type="evidence" value="ECO:0007669"/>
    <property type="project" value="TreeGrafter"/>
</dbReference>
<dbReference type="PANTHER" id="PTHR11203:SF11">
    <property type="entry name" value="CLEAVAGE AND POLYADENYLATION SPECIFICITY FACTOR SUBUNIT 3"/>
    <property type="match status" value="1"/>
</dbReference>
<keyword evidence="3" id="KW-0540">Nuclease</keyword>
<evidence type="ECO:0000313" key="10">
    <source>
        <dbReference type="Proteomes" id="UP000233180"/>
    </source>
</evidence>
<organism evidence="9 10">
    <name type="scientific">Rhinopithecus bieti</name>
    <name type="common">Black snub-nosed monkey</name>
    <name type="synonym">Pygathrix bieti</name>
    <dbReference type="NCBI Taxonomy" id="61621"/>
    <lineage>
        <taxon>Eukaryota</taxon>
        <taxon>Metazoa</taxon>
        <taxon>Chordata</taxon>
        <taxon>Craniata</taxon>
        <taxon>Vertebrata</taxon>
        <taxon>Euteleostomi</taxon>
        <taxon>Mammalia</taxon>
        <taxon>Eutheria</taxon>
        <taxon>Euarchontoglires</taxon>
        <taxon>Primates</taxon>
        <taxon>Haplorrhini</taxon>
        <taxon>Catarrhini</taxon>
        <taxon>Cercopithecidae</taxon>
        <taxon>Colobinae</taxon>
        <taxon>Rhinopithecus</taxon>
    </lineage>
</organism>
<dbReference type="InterPro" id="IPR022712">
    <property type="entry name" value="Beta_Casp"/>
</dbReference>
<evidence type="ECO:0000259" key="8">
    <source>
        <dbReference type="SMART" id="SM01098"/>
    </source>
</evidence>
<comment type="subcellular location">
    <subcellularLocation>
        <location evidence="1">Nucleus</location>
    </subcellularLocation>
</comment>
<proteinExistence type="predicted"/>
<keyword evidence="5" id="KW-0539">Nucleus</keyword>
<dbReference type="Gene3D" id="3.40.50.10890">
    <property type="match status" value="1"/>
</dbReference>
<keyword evidence="2" id="KW-0507">mRNA processing</keyword>
<evidence type="ECO:0000256" key="1">
    <source>
        <dbReference type="ARBA" id="ARBA00004123"/>
    </source>
</evidence>
<dbReference type="FunFam" id="3.40.50.10890:FF:000001">
    <property type="entry name" value="Cleavage and polyadenylation specificity factor subunit 3"/>
    <property type="match status" value="1"/>
</dbReference>
<dbReference type="SMART" id="SM01098">
    <property type="entry name" value="CPSF73-100_C"/>
    <property type="match status" value="1"/>
</dbReference>
<sequence length="656" mass="74287">SPDLVIRPGAGQEVGRSYCDLFSCLFQLDCGIHPGLEGMDALPYIDLIDPAEIDLLLISHFHLDHCGALPWFLQKTSFKGRTFMTHATKAIYRWLLSDYVKVSNISADDMLYTETDLEESMDKIETINFHEVKEVAGIKFWCYHAGHVLGAAMFMIEIAGVKLLYTGDFSRQEDRHLMAAEIPNIKPDILIIESTYGTHIHEKREEREARFCNTVHDIVNRGGRGLIPVFALGRAQELLLILDEYWQNHPELHDIPIYYASSLAKKCMAVYQTYVNAMNDKIRKQININNPFVFKHISNLKSMDHFDDIGPSVVMASPGMMQSGLSRELFESWCTDKRNGVIIAGYCVEGTLAKHIMSEPEEITTMSGQKLPLKMSVDYISFSAHTDYQQTSEFIRALKPPHVILVHGEQNEMARLKAALIREYEDNDEVHIEVHNPRNTEAVTLNFRGEKLAKVKGYGSCLSDPFLCLSLLSNYTDLAMSTVKQTQAIPYTGPFNLLYYQLQKLTGDVEELEIQEKPALKVFKNITVIQEPGMVVLEWLANPSNDMYADTVTTVILEVQSNPKIRKGAVQKVSKKLEMHVYSKRLEIMLQDIFGEDCVSVKDDSILSVTVDGKTANLNLETRTVECEEGSEDDESLREMVELAAQRLYEALTPVH</sequence>
<dbReference type="SMART" id="SM00849">
    <property type="entry name" value="Lactamase_B"/>
    <property type="match status" value="1"/>
</dbReference>
<evidence type="ECO:0000256" key="2">
    <source>
        <dbReference type="ARBA" id="ARBA00022664"/>
    </source>
</evidence>
<name>A0A2K6MJW7_RHIBE</name>
<evidence type="ECO:0000256" key="3">
    <source>
        <dbReference type="ARBA" id="ARBA00022722"/>
    </source>
</evidence>
<reference evidence="9" key="2">
    <citation type="submission" date="2025-08" db="UniProtKB">
        <authorList>
            <consortium name="Ensembl"/>
        </authorList>
    </citation>
    <scope>IDENTIFICATION</scope>
</reference>
<gene>
    <name evidence="9" type="primary">CPSF3</name>
</gene>
<reference evidence="9" key="3">
    <citation type="submission" date="2025-09" db="UniProtKB">
        <authorList>
            <consortium name="Ensembl"/>
        </authorList>
    </citation>
    <scope>IDENTIFICATION</scope>
</reference>
<dbReference type="Pfam" id="PF11718">
    <property type="entry name" value="CPSF73-100_C"/>
    <property type="match status" value="1"/>
</dbReference>
<dbReference type="InterPro" id="IPR011108">
    <property type="entry name" value="RMMBL"/>
</dbReference>
<dbReference type="CDD" id="cd16292">
    <property type="entry name" value="CPSF3-like_MBL-fold"/>
    <property type="match status" value="1"/>
</dbReference>
<accession>A0A2K6MJW7</accession>
<keyword evidence="10" id="KW-1185">Reference proteome</keyword>
<feature type="domain" description="Beta-Casp" evidence="7">
    <location>
        <begin position="235"/>
        <end position="356"/>
    </location>
</feature>
<dbReference type="InterPro" id="IPR036866">
    <property type="entry name" value="RibonucZ/Hydroxyglut_hydro"/>
</dbReference>
<dbReference type="GeneTree" id="ENSGT00940000155699"/>